<dbReference type="AlphaFoldDB" id="A0A2H9ZSA7"/>
<organism evidence="1 2">
    <name type="scientific">Apostasia shenzhenica</name>
    <dbReference type="NCBI Taxonomy" id="1088818"/>
    <lineage>
        <taxon>Eukaryota</taxon>
        <taxon>Viridiplantae</taxon>
        <taxon>Streptophyta</taxon>
        <taxon>Embryophyta</taxon>
        <taxon>Tracheophyta</taxon>
        <taxon>Spermatophyta</taxon>
        <taxon>Magnoliopsida</taxon>
        <taxon>Liliopsida</taxon>
        <taxon>Asparagales</taxon>
        <taxon>Orchidaceae</taxon>
        <taxon>Apostasioideae</taxon>
        <taxon>Apostasia</taxon>
    </lineage>
</organism>
<dbReference type="Proteomes" id="UP000236161">
    <property type="component" value="Unassembled WGS sequence"/>
</dbReference>
<evidence type="ECO:0000313" key="1">
    <source>
        <dbReference type="EMBL" id="PKA46181.1"/>
    </source>
</evidence>
<dbReference type="EMBL" id="KZ454427">
    <property type="protein sequence ID" value="PKA46181.1"/>
    <property type="molecule type" value="Genomic_DNA"/>
</dbReference>
<protein>
    <submittedName>
        <fullName evidence="1">Uncharacterized protein</fullName>
    </submittedName>
</protein>
<gene>
    <name evidence="1" type="ORF">AXF42_Ash015474</name>
</gene>
<evidence type="ECO:0000313" key="2">
    <source>
        <dbReference type="Proteomes" id="UP000236161"/>
    </source>
</evidence>
<keyword evidence="2" id="KW-1185">Reference proteome</keyword>
<accession>A0A2H9ZSA7</accession>
<sequence>MKKLDMLFLKTIISSPNRIEIYLSTIISLKNFRMSWPHRLLKARFILKVGVICLLWLTKSQSILEELQLGENFRQ</sequence>
<proteinExistence type="predicted"/>
<reference evidence="1 2" key="1">
    <citation type="journal article" date="2017" name="Nature">
        <title>The Apostasia genome and the evolution of orchids.</title>
        <authorList>
            <person name="Zhang G.Q."/>
            <person name="Liu K.W."/>
            <person name="Li Z."/>
            <person name="Lohaus R."/>
            <person name="Hsiao Y.Y."/>
            <person name="Niu S.C."/>
            <person name="Wang J.Y."/>
            <person name="Lin Y.C."/>
            <person name="Xu Q."/>
            <person name="Chen L.J."/>
            <person name="Yoshida K."/>
            <person name="Fujiwara S."/>
            <person name="Wang Z.W."/>
            <person name="Zhang Y.Q."/>
            <person name="Mitsuda N."/>
            <person name="Wang M."/>
            <person name="Liu G.H."/>
            <person name="Pecoraro L."/>
            <person name="Huang H.X."/>
            <person name="Xiao X.J."/>
            <person name="Lin M."/>
            <person name="Wu X.Y."/>
            <person name="Wu W.L."/>
            <person name="Chen Y.Y."/>
            <person name="Chang S.B."/>
            <person name="Sakamoto S."/>
            <person name="Ohme-Takagi M."/>
            <person name="Yagi M."/>
            <person name="Zeng S.J."/>
            <person name="Shen C.Y."/>
            <person name="Yeh C.M."/>
            <person name="Luo Y.B."/>
            <person name="Tsai W.C."/>
            <person name="Van de Peer Y."/>
            <person name="Liu Z.J."/>
        </authorList>
    </citation>
    <scope>NUCLEOTIDE SEQUENCE [LARGE SCALE GENOMIC DNA]</scope>
    <source>
        <strain evidence="2">cv. Shenzhen</strain>
        <tissue evidence="1">Stem</tissue>
    </source>
</reference>
<name>A0A2H9ZSA7_9ASPA</name>